<dbReference type="Proteomes" id="UP000662314">
    <property type="component" value="Unassembled WGS sequence"/>
</dbReference>
<evidence type="ECO:0000313" key="1">
    <source>
        <dbReference type="EMBL" id="MBH8572036.1"/>
    </source>
</evidence>
<evidence type="ECO:0000313" key="2">
    <source>
        <dbReference type="Proteomes" id="UP000662314"/>
    </source>
</evidence>
<sequence>MENVIIVGGLVDKTSVCLAIYGEDLNPDEISKHLGCQPTKAHKRGDRKNLNFKYAPYSKGAWILNLKGHAPITAEELVRDLLLRVPREPEIWRELSATYDVQVRIAIHMEGWNKGFNLTPHTVQCISKIGASIVFDIYAYSDEEDDNT</sequence>
<dbReference type="AlphaFoldDB" id="A0A8J7LCK4"/>
<dbReference type="RefSeq" id="WP_214430864.1">
    <property type="nucleotide sequence ID" value="NZ_CAWPUQ010000295.1"/>
</dbReference>
<dbReference type="Pfam" id="PF14106">
    <property type="entry name" value="DUF4279"/>
    <property type="match status" value="1"/>
</dbReference>
<reference evidence="1 2" key="1">
    <citation type="journal article" date="2021" name="Int. J. Syst. Evol. Microbiol.">
        <title>Amazonocrinis nigriterrae gen. nov., sp. nov., Atlanticothrix silvestris gen. nov., sp. nov. and Dendronalium phyllosphericum gen. nov., sp. nov., nostocacean cyanobacteria from Brazilian environments.</title>
        <authorList>
            <person name="Alvarenga D.O."/>
            <person name="Andreote A.P.D."/>
            <person name="Branco L.H.Z."/>
            <person name="Delbaje E."/>
            <person name="Cruz R.B."/>
            <person name="Varani A.M."/>
            <person name="Fiore M.F."/>
        </authorList>
    </citation>
    <scope>NUCLEOTIDE SEQUENCE [LARGE SCALE GENOMIC DNA]</scope>
    <source>
        <strain evidence="1 2">CENA369</strain>
    </source>
</reference>
<accession>A0A8J7LCK4</accession>
<protein>
    <submittedName>
        <fullName evidence="1">DUF4279 domain-containing protein</fullName>
    </submittedName>
</protein>
<name>A0A8J7LCK4_9NOST</name>
<comment type="caution">
    <text evidence="1">The sequence shown here is derived from an EMBL/GenBank/DDBJ whole genome shotgun (WGS) entry which is preliminary data.</text>
</comment>
<gene>
    <name evidence="1" type="ORF">I8752_03105</name>
</gene>
<proteinExistence type="predicted"/>
<dbReference type="EMBL" id="JAECZA010000006">
    <property type="protein sequence ID" value="MBH8572036.1"/>
    <property type="molecule type" value="Genomic_DNA"/>
</dbReference>
<organism evidence="1 2">
    <name type="scientific">Dendronalium phyllosphericum CENA369</name>
    <dbReference type="NCBI Taxonomy" id="1725256"/>
    <lineage>
        <taxon>Bacteria</taxon>
        <taxon>Bacillati</taxon>
        <taxon>Cyanobacteriota</taxon>
        <taxon>Cyanophyceae</taxon>
        <taxon>Nostocales</taxon>
        <taxon>Nostocaceae</taxon>
        <taxon>Dendronalium</taxon>
        <taxon>Dendronalium phyllosphericum</taxon>
    </lineage>
</organism>
<dbReference type="InterPro" id="IPR025459">
    <property type="entry name" value="DUF4279"/>
</dbReference>
<keyword evidence="2" id="KW-1185">Reference proteome</keyword>